<evidence type="ECO:0000313" key="1">
    <source>
        <dbReference type="EMBL" id="THH27036.1"/>
    </source>
</evidence>
<reference evidence="1 2" key="1">
    <citation type="submission" date="2019-02" db="EMBL/GenBank/DDBJ databases">
        <title>Genome sequencing of the rare red list fungi Antrodiella citrinella (Flaviporus citrinellus).</title>
        <authorList>
            <person name="Buettner E."/>
            <person name="Kellner H."/>
        </authorList>
    </citation>
    <scope>NUCLEOTIDE SEQUENCE [LARGE SCALE GENOMIC DNA]</scope>
    <source>
        <strain evidence="1 2">DSM 108506</strain>
    </source>
</reference>
<dbReference type="EMBL" id="SGPM01000286">
    <property type="protein sequence ID" value="THH27036.1"/>
    <property type="molecule type" value="Genomic_DNA"/>
</dbReference>
<sequence>MSQRYVISSGYFLDLQPFRDFVLSLQPGLQFPITADEPYIEEFLRAYDKWRFMLPRGAVPRVEPHWIDPERESKTVLETNNNIDRIFIVVRSVKYHGQHQLDRSDERNKALFQENERDRKVLDVLFHNIKVLKGTFDREVLEFGCMKEPEEACYEAMVSAD</sequence>
<dbReference type="Proteomes" id="UP000308730">
    <property type="component" value="Unassembled WGS sequence"/>
</dbReference>
<accession>A0A4S4MM92</accession>
<proteinExistence type="predicted"/>
<organism evidence="1 2">
    <name type="scientific">Antrodiella citrinella</name>
    <dbReference type="NCBI Taxonomy" id="2447956"/>
    <lineage>
        <taxon>Eukaryota</taxon>
        <taxon>Fungi</taxon>
        <taxon>Dikarya</taxon>
        <taxon>Basidiomycota</taxon>
        <taxon>Agaricomycotina</taxon>
        <taxon>Agaricomycetes</taxon>
        <taxon>Polyporales</taxon>
        <taxon>Steccherinaceae</taxon>
        <taxon>Antrodiella</taxon>
    </lineage>
</organism>
<name>A0A4S4MM92_9APHY</name>
<gene>
    <name evidence="1" type="ORF">EUX98_g7155</name>
</gene>
<comment type="caution">
    <text evidence="1">The sequence shown here is derived from an EMBL/GenBank/DDBJ whole genome shotgun (WGS) entry which is preliminary data.</text>
</comment>
<keyword evidence="2" id="KW-1185">Reference proteome</keyword>
<evidence type="ECO:0000313" key="2">
    <source>
        <dbReference type="Proteomes" id="UP000308730"/>
    </source>
</evidence>
<dbReference type="AlphaFoldDB" id="A0A4S4MM92"/>
<protein>
    <submittedName>
        <fullName evidence="1">Uncharacterized protein</fullName>
    </submittedName>
</protein>
<dbReference type="OrthoDB" id="2844378at2759"/>